<evidence type="ECO:0000256" key="5">
    <source>
        <dbReference type="SAM" id="MobiDB-lite"/>
    </source>
</evidence>
<organism evidence="6 7">
    <name type="scientific">Chelatococcus composti</name>
    <dbReference type="NCBI Taxonomy" id="1743235"/>
    <lineage>
        <taxon>Bacteria</taxon>
        <taxon>Pseudomonadati</taxon>
        <taxon>Pseudomonadota</taxon>
        <taxon>Alphaproteobacteria</taxon>
        <taxon>Hyphomicrobiales</taxon>
        <taxon>Chelatococcaceae</taxon>
        <taxon>Chelatococcus</taxon>
    </lineage>
</organism>
<keyword evidence="2" id="KW-0479">Metal-binding</keyword>
<evidence type="ECO:0000256" key="3">
    <source>
        <dbReference type="ARBA" id="ARBA00023004"/>
    </source>
</evidence>
<sequence length="134" mass="14192">MRSAGTVIKLLKDNKILNHSKLGPMIVCSCNVLTDKQILATLQSETPGAPRSPAQAYRCLGCNPECGRCLVTVRRLLQAARMDACNVGCPGCPGAAEHEAHVPAGNNVVPFDKRPRPEAPAEQPAEALPLIAAE</sequence>
<evidence type="ECO:0000256" key="1">
    <source>
        <dbReference type="ARBA" id="ARBA00022714"/>
    </source>
</evidence>
<dbReference type="EMBL" id="JACHEH010000008">
    <property type="protein sequence ID" value="MBB6169589.1"/>
    <property type="molecule type" value="Genomic_DNA"/>
</dbReference>
<evidence type="ECO:0000313" key="6">
    <source>
        <dbReference type="EMBL" id="MBB6169589.1"/>
    </source>
</evidence>
<reference evidence="6 7" key="1">
    <citation type="submission" date="2020-08" db="EMBL/GenBank/DDBJ databases">
        <title>Genomic Encyclopedia of Type Strains, Phase IV (KMG-IV): sequencing the most valuable type-strain genomes for metagenomic binning, comparative biology and taxonomic classification.</title>
        <authorList>
            <person name="Goeker M."/>
        </authorList>
    </citation>
    <scope>NUCLEOTIDE SEQUENCE [LARGE SCALE GENOMIC DNA]</scope>
    <source>
        <strain evidence="6 7">DSM 101465</strain>
    </source>
</reference>
<keyword evidence="3" id="KW-0408">Iron</keyword>
<dbReference type="PANTHER" id="PTHR37424:SF1">
    <property type="entry name" value="BACTERIOFERRITIN-ASSOCIATED FERREDOXIN"/>
    <property type="match status" value="1"/>
</dbReference>
<dbReference type="InterPro" id="IPR052371">
    <property type="entry name" value="BFD-associated_ferredoxin"/>
</dbReference>
<name>A0A841KJZ0_9HYPH</name>
<accession>A0A841KJZ0</accession>
<keyword evidence="4" id="KW-0411">Iron-sulfur</keyword>
<dbReference type="Gene3D" id="1.10.10.1100">
    <property type="entry name" value="BFD-like [2Fe-2S]-binding domain"/>
    <property type="match status" value="1"/>
</dbReference>
<evidence type="ECO:0000256" key="4">
    <source>
        <dbReference type="ARBA" id="ARBA00023014"/>
    </source>
</evidence>
<comment type="caution">
    <text evidence="6">The sequence shown here is derived from an EMBL/GenBank/DDBJ whole genome shotgun (WGS) entry which is preliminary data.</text>
</comment>
<dbReference type="AlphaFoldDB" id="A0A841KJZ0"/>
<gene>
    <name evidence="6" type="ORF">HNQ73_003239</name>
</gene>
<keyword evidence="7" id="KW-1185">Reference proteome</keyword>
<feature type="region of interest" description="Disordered" evidence="5">
    <location>
        <begin position="112"/>
        <end position="134"/>
    </location>
</feature>
<feature type="compositionally biased region" description="Low complexity" evidence="5">
    <location>
        <begin position="120"/>
        <end position="134"/>
    </location>
</feature>
<dbReference type="GO" id="GO:0046872">
    <property type="term" value="F:metal ion binding"/>
    <property type="evidence" value="ECO:0007669"/>
    <property type="project" value="UniProtKB-KW"/>
</dbReference>
<dbReference type="Proteomes" id="UP000588017">
    <property type="component" value="Unassembled WGS sequence"/>
</dbReference>
<evidence type="ECO:0000313" key="7">
    <source>
        <dbReference type="Proteomes" id="UP000588017"/>
    </source>
</evidence>
<evidence type="ECO:0000256" key="2">
    <source>
        <dbReference type="ARBA" id="ARBA00022723"/>
    </source>
</evidence>
<protein>
    <submittedName>
        <fullName evidence="6">Bacterioferritin-associated ferredoxin</fullName>
    </submittedName>
</protein>
<dbReference type="InterPro" id="IPR041854">
    <property type="entry name" value="BFD-like_2Fe2S-bd_dom_sf"/>
</dbReference>
<dbReference type="PANTHER" id="PTHR37424">
    <property type="entry name" value="BACTERIOFERRITIN-ASSOCIATED FERREDOXIN"/>
    <property type="match status" value="1"/>
</dbReference>
<dbReference type="RefSeq" id="WP_210310582.1">
    <property type="nucleotide sequence ID" value="NZ_BMHX01000008.1"/>
</dbReference>
<keyword evidence="1" id="KW-0001">2Fe-2S</keyword>
<dbReference type="GO" id="GO:0051537">
    <property type="term" value="F:2 iron, 2 sulfur cluster binding"/>
    <property type="evidence" value="ECO:0007669"/>
    <property type="project" value="UniProtKB-KW"/>
</dbReference>
<proteinExistence type="predicted"/>